<dbReference type="RefSeq" id="WP_008380405.1">
    <property type="nucleotide sequence ID" value="NZ_BAOP01000025.1"/>
</dbReference>
<evidence type="ECO:0000313" key="2">
    <source>
        <dbReference type="Proteomes" id="UP000035009"/>
    </source>
</evidence>
<sequence>MHIDPGCEAVLDAVTVDSDGCRADVGGTVLEAASARELEGRMAGALYERFHARKITDDVDDDFSHLRDFGFERRLAEPAADVTTSHRVDVVERTDTGGVALIAGVRVALSVDQLASIVTDRGVETLRTSASRPALSPGFFLVRVTPGARPLSGPLLRLYIGLADEEAGVRAWSLLLDHLGPASCGWQAKVLSNPAHYPRTDGLVVYLDSTGWGGLPRLIRELDASGVASGETSYYVHRAAPGIGVAFEPRDPRPDRAGLSFGQHRSRVIGHALVSAALAGDSHDDRRARVVGELLGAGIDPSSLARNLGSPAVAGVGIPV</sequence>
<gene>
    <name evidence="1" type="ORF">GM1_025_00450</name>
</gene>
<accession>M3UYM7</accession>
<name>M3UYM7_GORML</name>
<protein>
    <submittedName>
        <fullName evidence="1">Uncharacterized protein</fullName>
    </submittedName>
</protein>
<dbReference type="Pfam" id="PF17914">
    <property type="entry name" value="HopA1"/>
    <property type="match status" value="1"/>
</dbReference>
<evidence type="ECO:0000313" key="1">
    <source>
        <dbReference type="EMBL" id="GAC80997.1"/>
    </source>
</evidence>
<comment type="caution">
    <text evidence="1">The sequence shown here is derived from an EMBL/GenBank/DDBJ whole genome shotgun (WGS) entry which is preliminary data.</text>
</comment>
<reference evidence="1 2" key="1">
    <citation type="submission" date="2013-02" db="EMBL/GenBank/DDBJ databases">
        <title>Whole genome shotgun sequence of Gordonia malaquae NBRC 108250.</title>
        <authorList>
            <person name="Yoshida I."/>
            <person name="Hosoyama A."/>
            <person name="Tsuchikane K."/>
            <person name="Ando Y."/>
            <person name="Baba S."/>
            <person name="Ohji S."/>
            <person name="Hamada M."/>
            <person name="Tamura T."/>
            <person name="Yamazoe A."/>
            <person name="Yamazaki S."/>
            <person name="Fujita N."/>
        </authorList>
    </citation>
    <scope>NUCLEOTIDE SEQUENCE [LARGE SCALE GENOMIC DNA]</scope>
    <source>
        <strain evidence="1 2">NBRC 108250</strain>
    </source>
</reference>
<dbReference type="InterPro" id="IPR040871">
    <property type="entry name" value="HopA1"/>
</dbReference>
<organism evidence="1 2">
    <name type="scientific">Gordonia malaquae NBRC 108250</name>
    <dbReference type="NCBI Taxonomy" id="1223542"/>
    <lineage>
        <taxon>Bacteria</taxon>
        <taxon>Bacillati</taxon>
        <taxon>Actinomycetota</taxon>
        <taxon>Actinomycetes</taxon>
        <taxon>Mycobacteriales</taxon>
        <taxon>Gordoniaceae</taxon>
        <taxon>Gordonia</taxon>
    </lineage>
</organism>
<dbReference type="Proteomes" id="UP000035009">
    <property type="component" value="Unassembled WGS sequence"/>
</dbReference>
<dbReference type="STRING" id="410332.SAMN04488550_4448"/>
<proteinExistence type="predicted"/>
<dbReference type="AlphaFoldDB" id="M3UYM7"/>
<dbReference type="eggNOG" id="ENOG5033WKS">
    <property type="taxonomic scope" value="Bacteria"/>
</dbReference>
<keyword evidence="2" id="KW-1185">Reference proteome</keyword>
<dbReference type="EMBL" id="BAOP01000025">
    <property type="protein sequence ID" value="GAC80997.1"/>
    <property type="molecule type" value="Genomic_DNA"/>
</dbReference>